<dbReference type="GO" id="GO:0003677">
    <property type="term" value="F:DNA binding"/>
    <property type="evidence" value="ECO:0007669"/>
    <property type="project" value="UniProtKB-UniRule"/>
</dbReference>
<accession>A0A2K3PAB0</accession>
<sequence>MLETKDSAIKLFGKTIPVPEILVETPALSSGDVVDESIESIDDKNHDSSTNSSRESHNTRDDAHEQEIEKDTSGDKQTDEKNEGVSMQSTGEFTNQDAASGTGEESITVSTEREDATLKTSKTEKEEQQDETSNSQDKILKKPDKIIPCPRCRSMDTKFCYYNNYNVNQPRHFCKNCQRYWTAGGTMRNVPVGAGRRKNKTSSSHYRQITVSEATLQNSRIHPSLKCNGTILTFGSNTPLCESMSSVLKLADKSVQNYTRNGFRKPEVLRIHVPHASGENGDDQSNKSSITSTKSMEVASTNVSQEPGMQNGQSFSPQGAYFPPGTPWSFPWSQVQWSSSIPPPTFCPPGFSMPFYPPASYWGCTVPGAWNLPWQTQPSSPIGVNPNSSPNSPTLGKHSREDNMLKSSEDSRKESREEKCLWFPKTLRIDDSGEAEKSSLWTTLGIKNNKADSVSSGRLFNVFPSKCDEPNHLVQASSILQANPAALTRSLNFRETS</sequence>
<evidence type="ECO:0000313" key="12">
    <source>
        <dbReference type="Proteomes" id="UP000236291"/>
    </source>
</evidence>
<proteinExistence type="predicted"/>
<dbReference type="InterPro" id="IPR045174">
    <property type="entry name" value="Dof"/>
</dbReference>
<keyword evidence="6" id="KW-0804">Transcription</keyword>
<keyword evidence="4" id="KW-0805">Transcription regulation</keyword>
<keyword evidence="1" id="KW-0479">Metal-binding</keyword>
<feature type="compositionally biased region" description="Polar residues" evidence="9">
    <location>
        <begin position="286"/>
        <end position="317"/>
    </location>
</feature>
<keyword evidence="5 8" id="KW-0238">DNA-binding</keyword>
<feature type="compositionally biased region" description="Polar residues" evidence="9">
    <location>
        <begin position="377"/>
        <end position="394"/>
    </location>
</feature>
<dbReference type="PANTHER" id="PTHR31089:SF75">
    <property type="entry name" value="CYCLIC DOF FACTOR 2"/>
    <property type="match status" value="1"/>
</dbReference>
<dbReference type="Pfam" id="PF02701">
    <property type="entry name" value="Zn_ribbon_Dof"/>
    <property type="match status" value="1"/>
</dbReference>
<dbReference type="InterPro" id="IPR003851">
    <property type="entry name" value="Znf_Dof"/>
</dbReference>
<dbReference type="GO" id="GO:0008270">
    <property type="term" value="F:zinc ion binding"/>
    <property type="evidence" value="ECO:0007669"/>
    <property type="project" value="UniProtKB-KW"/>
</dbReference>
<organism evidence="11 12">
    <name type="scientific">Trifolium pratense</name>
    <name type="common">Red clover</name>
    <dbReference type="NCBI Taxonomy" id="57577"/>
    <lineage>
        <taxon>Eukaryota</taxon>
        <taxon>Viridiplantae</taxon>
        <taxon>Streptophyta</taxon>
        <taxon>Embryophyta</taxon>
        <taxon>Tracheophyta</taxon>
        <taxon>Spermatophyta</taxon>
        <taxon>Magnoliopsida</taxon>
        <taxon>eudicotyledons</taxon>
        <taxon>Gunneridae</taxon>
        <taxon>Pentapetalae</taxon>
        <taxon>rosids</taxon>
        <taxon>fabids</taxon>
        <taxon>Fabales</taxon>
        <taxon>Fabaceae</taxon>
        <taxon>Papilionoideae</taxon>
        <taxon>50 kb inversion clade</taxon>
        <taxon>NPAAA clade</taxon>
        <taxon>Hologalegina</taxon>
        <taxon>IRL clade</taxon>
        <taxon>Trifolieae</taxon>
        <taxon>Trifolium</taxon>
    </lineage>
</organism>
<feature type="region of interest" description="Disordered" evidence="9">
    <location>
        <begin position="377"/>
        <end position="412"/>
    </location>
</feature>
<evidence type="ECO:0000259" key="10">
    <source>
        <dbReference type="PROSITE" id="PS50884"/>
    </source>
</evidence>
<comment type="subcellular location">
    <subcellularLocation>
        <location evidence="8">Nucleus</location>
    </subcellularLocation>
</comment>
<dbReference type="Proteomes" id="UP000236291">
    <property type="component" value="Unassembled WGS sequence"/>
</dbReference>
<evidence type="ECO:0000256" key="8">
    <source>
        <dbReference type="PROSITE-ProRule" id="PRU00071"/>
    </source>
</evidence>
<evidence type="ECO:0000256" key="6">
    <source>
        <dbReference type="ARBA" id="ARBA00023163"/>
    </source>
</evidence>
<protein>
    <submittedName>
        <fullName evidence="11">Dof zinc finger protein</fullName>
    </submittedName>
</protein>
<dbReference type="PROSITE" id="PS50884">
    <property type="entry name" value="ZF_DOF_2"/>
    <property type="match status" value="1"/>
</dbReference>
<name>A0A2K3PAB0_TRIPR</name>
<feature type="region of interest" description="Disordered" evidence="9">
    <location>
        <begin position="18"/>
        <end position="142"/>
    </location>
</feature>
<evidence type="ECO:0000256" key="1">
    <source>
        <dbReference type="ARBA" id="ARBA00022723"/>
    </source>
</evidence>
<feature type="region of interest" description="Disordered" evidence="9">
    <location>
        <begin position="274"/>
        <end position="320"/>
    </location>
</feature>
<reference evidence="11 12" key="2">
    <citation type="journal article" date="2017" name="Front. Plant Sci.">
        <title>Gene Classification and Mining of Molecular Markers Useful in Red Clover (Trifolium pratense) Breeding.</title>
        <authorList>
            <person name="Istvanek J."/>
            <person name="Dluhosova J."/>
            <person name="Dluhos P."/>
            <person name="Patkova L."/>
            <person name="Nedelnik J."/>
            <person name="Repkova J."/>
        </authorList>
    </citation>
    <scope>NUCLEOTIDE SEQUENCE [LARGE SCALE GENOMIC DNA]</scope>
    <source>
        <strain evidence="12">cv. Tatra</strain>
        <tissue evidence="11">Young leaves</tissue>
    </source>
</reference>
<gene>
    <name evidence="11" type="ORF">L195_g008848</name>
</gene>
<dbReference type="STRING" id="57577.A0A2K3PAB0"/>
<evidence type="ECO:0000256" key="2">
    <source>
        <dbReference type="ARBA" id="ARBA00022771"/>
    </source>
</evidence>
<keyword evidence="3" id="KW-0862">Zinc</keyword>
<evidence type="ECO:0000256" key="3">
    <source>
        <dbReference type="ARBA" id="ARBA00022833"/>
    </source>
</evidence>
<evidence type="ECO:0000256" key="7">
    <source>
        <dbReference type="ARBA" id="ARBA00023242"/>
    </source>
</evidence>
<dbReference type="AlphaFoldDB" id="A0A2K3PAB0"/>
<dbReference type="EMBL" id="ASHM01005128">
    <property type="protein sequence ID" value="PNY12222.1"/>
    <property type="molecule type" value="Genomic_DNA"/>
</dbReference>
<comment type="caution">
    <text evidence="11">The sequence shown here is derived from an EMBL/GenBank/DDBJ whole genome shotgun (WGS) entry which is preliminary data.</text>
</comment>
<feature type="compositionally biased region" description="Polar residues" evidence="9">
    <location>
        <begin position="85"/>
        <end position="110"/>
    </location>
</feature>
<keyword evidence="7 8" id="KW-0539">Nucleus</keyword>
<evidence type="ECO:0000256" key="5">
    <source>
        <dbReference type="ARBA" id="ARBA00023125"/>
    </source>
</evidence>
<keyword evidence="2 8" id="KW-0863">Zinc-finger</keyword>
<reference evidence="11 12" key="1">
    <citation type="journal article" date="2014" name="Am. J. Bot.">
        <title>Genome assembly and annotation for red clover (Trifolium pratense; Fabaceae).</title>
        <authorList>
            <person name="Istvanek J."/>
            <person name="Jaros M."/>
            <person name="Krenek A."/>
            <person name="Repkova J."/>
        </authorList>
    </citation>
    <scope>NUCLEOTIDE SEQUENCE [LARGE SCALE GENOMIC DNA]</scope>
    <source>
        <strain evidence="12">cv. Tatra</strain>
        <tissue evidence="11">Young leaves</tissue>
    </source>
</reference>
<feature type="compositionally biased region" description="Basic and acidic residues" evidence="9">
    <location>
        <begin position="398"/>
        <end position="412"/>
    </location>
</feature>
<feature type="domain" description="Dof-type" evidence="10">
    <location>
        <begin position="147"/>
        <end position="201"/>
    </location>
</feature>
<dbReference type="GO" id="GO:0005634">
    <property type="term" value="C:nucleus"/>
    <property type="evidence" value="ECO:0007669"/>
    <property type="project" value="UniProtKB-SubCell"/>
</dbReference>
<feature type="compositionally biased region" description="Basic and acidic residues" evidence="9">
    <location>
        <begin position="111"/>
        <end position="126"/>
    </location>
</feature>
<dbReference type="GO" id="GO:0003700">
    <property type="term" value="F:DNA-binding transcription factor activity"/>
    <property type="evidence" value="ECO:0007669"/>
    <property type="project" value="InterPro"/>
</dbReference>
<dbReference type="PANTHER" id="PTHR31089">
    <property type="entry name" value="CYCLIC DOF FACTOR 2"/>
    <property type="match status" value="1"/>
</dbReference>
<evidence type="ECO:0000256" key="9">
    <source>
        <dbReference type="SAM" id="MobiDB-lite"/>
    </source>
</evidence>
<evidence type="ECO:0000256" key="4">
    <source>
        <dbReference type="ARBA" id="ARBA00023015"/>
    </source>
</evidence>
<evidence type="ECO:0000313" key="11">
    <source>
        <dbReference type="EMBL" id="PNY12222.1"/>
    </source>
</evidence>
<dbReference type="PROSITE" id="PS01361">
    <property type="entry name" value="ZF_DOF_1"/>
    <property type="match status" value="1"/>
</dbReference>
<feature type="compositionally biased region" description="Basic and acidic residues" evidence="9">
    <location>
        <begin position="54"/>
        <end position="83"/>
    </location>
</feature>